<protein>
    <submittedName>
        <fullName evidence="6">Maltose ABC transporter substrate-binding protein</fullName>
    </submittedName>
</protein>
<reference evidence="7" key="1">
    <citation type="journal article" date="2019" name="Int. J. Syst. Evol. Microbiol.">
        <title>The Global Catalogue of Microorganisms (GCM) 10K type strain sequencing project: providing services to taxonomists for standard genome sequencing and annotation.</title>
        <authorList>
            <consortium name="The Broad Institute Genomics Platform"/>
            <consortium name="The Broad Institute Genome Sequencing Center for Infectious Disease"/>
            <person name="Wu L."/>
            <person name="Ma J."/>
        </authorList>
    </citation>
    <scope>NUCLEOTIDE SEQUENCE [LARGE SCALE GENOMIC DNA]</scope>
    <source>
        <strain evidence="7">JCM 31047</strain>
    </source>
</reference>
<dbReference type="GO" id="GO:0015768">
    <property type="term" value="P:maltose transport"/>
    <property type="evidence" value="ECO:0007669"/>
    <property type="project" value="TreeGrafter"/>
</dbReference>
<dbReference type="PRINTS" id="PR00181">
    <property type="entry name" value="MALTOSEBP"/>
</dbReference>
<sequence length="398" mass="42211">MKRSLTLLALALAGSAQAATLTVWTHFNDAAEVAWLNTQVKIYTRISGNTVKLVNVPLDKIVDQFLKTAKQSAGPDVIVTLPQDRIGQLAKAGVIEPMDAYVTRTRRGEVDQTTVRALTVGGKLYGLPMFAESVALVYNKKLVPAAPITWTDFLKAAKKNTNASAGRYGFLTDLSNAYMNYGFFSAYGSYVFGDASGTLDIHDIGLNNSGASKALALMNDLRFKDRLVPAGMTGDKVKAAFLSGKAAMIVTGPWDMGDIKKAGINYGIAAFPTPPGATGKWSPFVGVQGVVLNAYGTQKPAAAAFAEGLVTSVAQLSFNQAGGRIPVNLGVRVRLSSNPIVAGFGRVISTGTPMPNIPEMGQVWGPWSSAVDTSVQKPDQNYAGLLNTAVKTMQKTIK</sequence>
<keyword evidence="3" id="KW-0762">Sugar transport</keyword>
<dbReference type="PANTHER" id="PTHR30061">
    <property type="entry name" value="MALTOSE-BINDING PERIPLASMIC PROTEIN"/>
    <property type="match status" value="1"/>
</dbReference>
<evidence type="ECO:0000256" key="5">
    <source>
        <dbReference type="SAM" id="SignalP"/>
    </source>
</evidence>
<name>A0A8H9GJJ0_9DEIO</name>
<evidence type="ECO:0000256" key="4">
    <source>
        <dbReference type="ARBA" id="ARBA00022729"/>
    </source>
</evidence>
<dbReference type="GO" id="GO:0055052">
    <property type="term" value="C:ATP-binding cassette (ABC) transporter complex, substrate-binding subunit-containing"/>
    <property type="evidence" value="ECO:0007669"/>
    <property type="project" value="TreeGrafter"/>
</dbReference>
<keyword evidence="4 5" id="KW-0732">Signal</keyword>
<feature type="signal peptide" evidence="5">
    <location>
        <begin position="1"/>
        <end position="18"/>
    </location>
</feature>
<evidence type="ECO:0000256" key="3">
    <source>
        <dbReference type="ARBA" id="ARBA00022597"/>
    </source>
</evidence>
<evidence type="ECO:0000313" key="7">
    <source>
        <dbReference type="Proteomes" id="UP000600547"/>
    </source>
</evidence>
<dbReference type="CDD" id="cd13586">
    <property type="entry name" value="PBP2_Maltose_binding_like"/>
    <property type="match status" value="1"/>
</dbReference>
<keyword evidence="7" id="KW-1185">Reference proteome</keyword>
<dbReference type="GO" id="GO:0015144">
    <property type="term" value="F:carbohydrate transmembrane transporter activity"/>
    <property type="evidence" value="ECO:0007669"/>
    <property type="project" value="InterPro"/>
</dbReference>
<evidence type="ECO:0000256" key="1">
    <source>
        <dbReference type="ARBA" id="ARBA00008520"/>
    </source>
</evidence>
<accession>A0A8H9GJJ0</accession>
<dbReference type="GO" id="GO:0042956">
    <property type="term" value="P:maltodextrin transmembrane transport"/>
    <property type="evidence" value="ECO:0007669"/>
    <property type="project" value="TreeGrafter"/>
</dbReference>
<proteinExistence type="inferred from homology"/>
<dbReference type="Gene3D" id="3.40.190.10">
    <property type="entry name" value="Periplasmic binding protein-like II"/>
    <property type="match status" value="2"/>
</dbReference>
<keyword evidence="2" id="KW-0813">Transport</keyword>
<dbReference type="GO" id="GO:1901982">
    <property type="term" value="F:maltose binding"/>
    <property type="evidence" value="ECO:0007669"/>
    <property type="project" value="TreeGrafter"/>
</dbReference>
<comment type="caution">
    <text evidence="6">The sequence shown here is derived from an EMBL/GenBank/DDBJ whole genome shotgun (WGS) entry which is preliminary data.</text>
</comment>
<gene>
    <name evidence="6" type="ORF">GCM10008956_07360</name>
</gene>
<dbReference type="InterPro" id="IPR006060">
    <property type="entry name" value="Maltose/Cyclodextrin-bd"/>
</dbReference>
<evidence type="ECO:0000313" key="6">
    <source>
        <dbReference type="EMBL" id="GGM33647.1"/>
    </source>
</evidence>
<dbReference type="AlphaFoldDB" id="A0A8H9GJJ0"/>
<feature type="chain" id="PRO_5034487598" evidence="5">
    <location>
        <begin position="19"/>
        <end position="398"/>
    </location>
</feature>
<dbReference type="SUPFAM" id="SSF53850">
    <property type="entry name" value="Periplasmic binding protein-like II"/>
    <property type="match status" value="1"/>
</dbReference>
<organism evidence="6 7">
    <name type="scientific">Deinococcus arenae</name>
    <dbReference type="NCBI Taxonomy" id="1452751"/>
    <lineage>
        <taxon>Bacteria</taxon>
        <taxon>Thermotogati</taxon>
        <taxon>Deinococcota</taxon>
        <taxon>Deinococci</taxon>
        <taxon>Deinococcales</taxon>
        <taxon>Deinococcaceae</taxon>
        <taxon>Deinococcus</taxon>
    </lineage>
</organism>
<dbReference type="Proteomes" id="UP000600547">
    <property type="component" value="Unassembled WGS sequence"/>
</dbReference>
<comment type="similarity">
    <text evidence="1">Belongs to the bacterial solute-binding protein 1 family.</text>
</comment>
<dbReference type="PANTHER" id="PTHR30061:SF50">
    <property type="entry name" value="MALTOSE_MALTODEXTRIN-BINDING PERIPLASMIC PROTEIN"/>
    <property type="match status" value="1"/>
</dbReference>
<dbReference type="InterPro" id="IPR006059">
    <property type="entry name" value="SBP"/>
</dbReference>
<dbReference type="EMBL" id="BMQG01000002">
    <property type="protein sequence ID" value="GGM33647.1"/>
    <property type="molecule type" value="Genomic_DNA"/>
</dbReference>
<dbReference type="Pfam" id="PF13416">
    <property type="entry name" value="SBP_bac_8"/>
    <property type="match status" value="1"/>
</dbReference>
<evidence type="ECO:0000256" key="2">
    <source>
        <dbReference type="ARBA" id="ARBA00022448"/>
    </source>
</evidence>